<dbReference type="PANTHER" id="PTHR36456">
    <property type="entry name" value="UPF0232 PROTEIN SCO3875"/>
    <property type="match status" value="1"/>
</dbReference>
<dbReference type="eggNOG" id="COG5512">
    <property type="taxonomic scope" value="Bacteria"/>
</dbReference>
<accession>C0GI70</accession>
<dbReference type="Pfam" id="PF05258">
    <property type="entry name" value="DciA"/>
    <property type="match status" value="1"/>
</dbReference>
<keyword evidence="2" id="KW-1185">Reference proteome</keyword>
<sequence length="189" mass="21573">MKTIATVLDQALKRLPNAKKIKGQMMIDAWPHVVGGQIAKKTMAVSFENGILFVWVNDSVWAQHLALQKKQIIAQLNRYAKTRALTDLRFQAGGKRPSLSGENQPEEAVENWRLNKLDEETLSRINQAFSETELPADLEDTMKSFFTAQQQRIRWYLKQGYTPCVKCGMPQIVVRPEKTCFCCKNEDKG</sequence>
<gene>
    <name evidence="1" type="ORF">DealDRAFT_2179</name>
</gene>
<evidence type="ECO:0008006" key="3">
    <source>
        <dbReference type="Google" id="ProtNLM"/>
    </source>
</evidence>
<dbReference type="STRING" id="555088.DealDRAFT_2179"/>
<organism evidence="1 2">
    <name type="scientific">Dethiobacter alkaliphilus AHT 1</name>
    <dbReference type="NCBI Taxonomy" id="555088"/>
    <lineage>
        <taxon>Bacteria</taxon>
        <taxon>Bacillati</taxon>
        <taxon>Bacillota</taxon>
        <taxon>Dethiobacteria</taxon>
        <taxon>Dethiobacterales</taxon>
        <taxon>Dethiobacteraceae</taxon>
        <taxon>Dethiobacter</taxon>
    </lineage>
</organism>
<dbReference type="Proteomes" id="UP000006443">
    <property type="component" value="Unassembled WGS sequence"/>
</dbReference>
<name>C0GI70_DETAL</name>
<evidence type="ECO:0000313" key="1">
    <source>
        <dbReference type="EMBL" id="EEG76918.1"/>
    </source>
</evidence>
<proteinExistence type="predicted"/>
<reference evidence="1 2" key="1">
    <citation type="submission" date="2009-02" db="EMBL/GenBank/DDBJ databases">
        <title>Sequencing of the draft genome and assembly of Dethiobacter alkaliphilus AHT 1.</title>
        <authorList>
            <consortium name="US DOE Joint Genome Institute (JGI-PGF)"/>
            <person name="Lucas S."/>
            <person name="Copeland A."/>
            <person name="Lapidus A."/>
            <person name="Glavina del Rio T."/>
            <person name="Dalin E."/>
            <person name="Tice H."/>
            <person name="Bruce D."/>
            <person name="Goodwin L."/>
            <person name="Pitluck S."/>
            <person name="Larimer F."/>
            <person name="Land M.L."/>
            <person name="Hauser L."/>
            <person name="Muyzer G."/>
        </authorList>
    </citation>
    <scope>NUCLEOTIDE SEQUENCE [LARGE SCALE GENOMIC DNA]</scope>
    <source>
        <strain evidence="1 2">AHT 1</strain>
    </source>
</reference>
<dbReference type="InterPro" id="IPR007922">
    <property type="entry name" value="DciA-like"/>
</dbReference>
<comment type="caution">
    <text evidence="1">The sequence shown here is derived from an EMBL/GenBank/DDBJ whole genome shotgun (WGS) entry which is preliminary data.</text>
</comment>
<dbReference type="AlphaFoldDB" id="C0GI70"/>
<dbReference type="RefSeq" id="WP_008517340.1">
    <property type="nucleotide sequence ID" value="NZ_ACJM01000011.1"/>
</dbReference>
<dbReference type="PANTHER" id="PTHR36456:SF1">
    <property type="entry name" value="UPF0232 PROTEIN SCO3875"/>
    <property type="match status" value="1"/>
</dbReference>
<dbReference type="EMBL" id="ACJM01000011">
    <property type="protein sequence ID" value="EEG76918.1"/>
    <property type="molecule type" value="Genomic_DNA"/>
</dbReference>
<dbReference type="OrthoDB" id="46633at2"/>
<protein>
    <recommendedName>
        <fullName evidence="3">Zn-ribbon-containing protein</fullName>
    </recommendedName>
</protein>
<evidence type="ECO:0000313" key="2">
    <source>
        <dbReference type="Proteomes" id="UP000006443"/>
    </source>
</evidence>